<evidence type="ECO:0000256" key="1">
    <source>
        <dbReference type="ARBA" id="ARBA00022679"/>
    </source>
</evidence>
<dbReference type="OrthoDB" id="2193747at2759"/>
<dbReference type="EMBL" id="SBJO01000354">
    <property type="protein sequence ID" value="KAF9761364.1"/>
    <property type="molecule type" value="Genomic_DNA"/>
</dbReference>
<dbReference type="Gene3D" id="3.30.420.10">
    <property type="entry name" value="Ribonuclease H-like superfamily/Ribonuclease H"/>
    <property type="match status" value="1"/>
</dbReference>
<organism evidence="9 10">
    <name type="scientific">Nosema granulosis</name>
    <dbReference type="NCBI Taxonomy" id="83296"/>
    <lineage>
        <taxon>Eukaryota</taxon>
        <taxon>Fungi</taxon>
        <taxon>Fungi incertae sedis</taxon>
        <taxon>Microsporidia</taxon>
        <taxon>Nosematidae</taxon>
        <taxon>Nosema</taxon>
    </lineage>
</organism>
<keyword evidence="5" id="KW-0378">Hydrolase</keyword>
<dbReference type="Pfam" id="PF17921">
    <property type="entry name" value="Integrase_H2C2"/>
    <property type="match status" value="1"/>
</dbReference>
<dbReference type="GO" id="GO:0003964">
    <property type="term" value="F:RNA-directed DNA polymerase activity"/>
    <property type="evidence" value="ECO:0007669"/>
    <property type="project" value="UniProtKB-KW"/>
</dbReference>
<dbReference type="InterPro" id="IPR041588">
    <property type="entry name" value="Integrase_H2C2"/>
</dbReference>
<dbReference type="SUPFAM" id="SSF56672">
    <property type="entry name" value="DNA/RNA polymerases"/>
    <property type="match status" value="1"/>
</dbReference>
<gene>
    <name evidence="9" type="primary">pol_19</name>
    <name evidence="9" type="ORF">NGRA_2696</name>
</gene>
<dbReference type="GO" id="GO:0016787">
    <property type="term" value="F:hydrolase activity"/>
    <property type="evidence" value="ECO:0007669"/>
    <property type="project" value="UniProtKB-KW"/>
</dbReference>
<dbReference type="Pfam" id="PF17917">
    <property type="entry name" value="RT_RNaseH"/>
    <property type="match status" value="1"/>
</dbReference>
<keyword evidence="10" id="KW-1185">Reference proteome</keyword>
<proteinExistence type="predicted"/>
<evidence type="ECO:0000256" key="3">
    <source>
        <dbReference type="ARBA" id="ARBA00022722"/>
    </source>
</evidence>
<reference evidence="9 10" key="1">
    <citation type="journal article" date="2020" name="Genome Biol. Evol.">
        <title>Comparative genomics of strictly vertically transmitted, feminizing microsporidia endosymbionts of amphipod crustaceans.</title>
        <authorList>
            <person name="Cormier A."/>
            <person name="Chebbi M.A."/>
            <person name="Giraud I."/>
            <person name="Wattier R."/>
            <person name="Teixeira M."/>
            <person name="Gilbert C."/>
            <person name="Rigaud T."/>
            <person name="Cordaux R."/>
        </authorList>
    </citation>
    <scope>NUCLEOTIDE SEQUENCE [LARGE SCALE GENOMIC DNA]</scope>
    <source>
        <strain evidence="9 10">Ou3-Ou53</strain>
    </source>
</reference>
<dbReference type="GO" id="GO:0004519">
    <property type="term" value="F:endonuclease activity"/>
    <property type="evidence" value="ECO:0007669"/>
    <property type="project" value="UniProtKB-KW"/>
</dbReference>
<protein>
    <submittedName>
        <fullName evidence="9">Retrovirus-related Pol polyprotein from transposon</fullName>
    </submittedName>
</protein>
<dbReference type="CDD" id="cd09274">
    <property type="entry name" value="RNase_HI_RT_Ty3"/>
    <property type="match status" value="1"/>
</dbReference>
<dbReference type="PANTHER" id="PTHR37984">
    <property type="entry name" value="PROTEIN CBG26694"/>
    <property type="match status" value="1"/>
</dbReference>
<sequence>MGAILSQIDKAGNERMISAYSKNYDRHQMNYSVTDKELLAVVKSIEHYRHYLLGKEFLLRTDHKALTYLWETKNPTSRLLRWAMKLQEYKFRIEYVKGEDNAADGYSRINVVKRDAATQRVFSEEEKRKILEEYHITLGHGTANNMKAAVLKRYRWEGIIKEIEDMCHKCSICKRFGNQRVNTKNKVIEAKRENELWEIDLIGRIDDKGQNKFIILAIDHFSKWV</sequence>
<dbReference type="Proteomes" id="UP000740883">
    <property type="component" value="Unassembled WGS sequence"/>
</dbReference>
<dbReference type="Gene3D" id="1.10.340.70">
    <property type="match status" value="1"/>
</dbReference>
<evidence type="ECO:0000256" key="2">
    <source>
        <dbReference type="ARBA" id="ARBA00022695"/>
    </source>
</evidence>
<evidence type="ECO:0000256" key="4">
    <source>
        <dbReference type="ARBA" id="ARBA00022759"/>
    </source>
</evidence>
<keyword evidence="2" id="KW-0548">Nucleotidyltransferase</keyword>
<evidence type="ECO:0000313" key="10">
    <source>
        <dbReference type="Proteomes" id="UP000740883"/>
    </source>
</evidence>
<dbReference type="GO" id="GO:0003676">
    <property type="term" value="F:nucleic acid binding"/>
    <property type="evidence" value="ECO:0007669"/>
    <property type="project" value="InterPro"/>
</dbReference>
<feature type="domain" description="Reverse transcriptase RNase H-like" evidence="7">
    <location>
        <begin position="1"/>
        <end position="89"/>
    </location>
</feature>
<evidence type="ECO:0000256" key="6">
    <source>
        <dbReference type="ARBA" id="ARBA00022918"/>
    </source>
</evidence>
<dbReference type="InterPro" id="IPR036397">
    <property type="entry name" value="RNaseH_sf"/>
</dbReference>
<dbReference type="AlphaFoldDB" id="A0A9P6KYD3"/>
<evidence type="ECO:0000259" key="8">
    <source>
        <dbReference type="Pfam" id="PF17921"/>
    </source>
</evidence>
<dbReference type="PANTHER" id="PTHR37984:SF5">
    <property type="entry name" value="PROTEIN NYNRIN-LIKE"/>
    <property type="match status" value="1"/>
</dbReference>
<dbReference type="InterPro" id="IPR043502">
    <property type="entry name" value="DNA/RNA_pol_sf"/>
</dbReference>
<evidence type="ECO:0000313" key="9">
    <source>
        <dbReference type="EMBL" id="KAF9761364.1"/>
    </source>
</evidence>
<evidence type="ECO:0000256" key="5">
    <source>
        <dbReference type="ARBA" id="ARBA00022801"/>
    </source>
</evidence>
<feature type="domain" description="Integrase zinc-binding" evidence="8">
    <location>
        <begin position="124"/>
        <end position="176"/>
    </location>
</feature>
<keyword evidence="3" id="KW-0540">Nuclease</keyword>
<keyword evidence="6" id="KW-0695">RNA-directed DNA polymerase</keyword>
<evidence type="ECO:0000259" key="7">
    <source>
        <dbReference type="Pfam" id="PF17917"/>
    </source>
</evidence>
<dbReference type="InterPro" id="IPR041373">
    <property type="entry name" value="RT_RNaseH"/>
</dbReference>
<comment type="caution">
    <text evidence="9">The sequence shown here is derived from an EMBL/GenBank/DDBJ whole genome shotgun (WGS) entry which is preliminary data.</text>
</comment>
<keyword evidence="1" id="KW-0808">Transferase</keyword>
<accession>A0A9P6KYD3</accession>
<name>A0A9P6KYD3_9MICR</name>
<keyword evidence="4" id="KW-0255">Endonuclease</keyword>
<dbReference type="InterPro" id="IPR050951">
    <property type="entry name" value="Retrovirus_Pol_polyprotein"/>
</dbReference>